<evidence type="ECO:0000313" key="5">
    <source>
        <dbReference type="Proteomes" id="UP000005744"/>
    </source>
</evidence>
<dbReference type="HOGENOM" id="CLU_000604_1_22_6"/>
<evidence type="ECO:0000256" key="2">
    <source>
        <dbReference type="ARBA" id="ARBA00022840"/>
    </source>
</evidence>
<dbReference type="InterPro" id="IPR027417">
    <property type="entry name" value="P-loop_NTPase"/>
</dbReference>
<dbReference type="PANTHER" id="PTHR43119">
    <property type="entry name" value="ABC TRANSPORT PROTEIN ATP-BINDING COMPONENT-RELATED"/>
    <property type="match status" value="1"/>
</dbReference>
<reference evidence="4 5" key="1">
    <citation type="submission" date="2011-11" db="EMBL/GenBank/DDBJ databases">
        <title>Improved High-Quality Draft sequence of Beggiatoa alba B18lD.</title>
        <authorList>
            <consortium name="US DOE Joint Genome Institute"/>
            <person name="Lucas S."/>
            <person name="Han J."/>
            <person name="Lapidus A."/>
            <person name="Cheng J.-F."/>
            <person name="Goodwin L."/>
            <person name="Pitluck S."/>
            <person name="Peters L."/>
            <person name="Mikhailova N."/>
            <person name="Held B."/>
            <person name="Detter J.C."/>
            <person name="Han C."/>
            <person name="Tapia R."/>
            <person name="Land M."/>
            <person name="Hauser L."/>
            <person name="Kyrpides N."/>
            <person name="Ivanova N."/>
            <person name="Pagani I."/>
            <person name="Samuel K."/>
            <person name="Teske A."/>
            <person name="Mueller J."/>
            <person name="Woyke T."/>
        </authorList>
    </citation>
    <scope>NUCLEOTIDE SEQUENCE [LARGE SCALE GENOMIC DNA]</scope>
    <source>
        <strain evidence="4 5">B18LD</strain>
    </source>
</reference>
<name>I3CCM1_9GAMM</name>
<keyword evidence="2" id="KW-0067">ATP-binding</keyword>
<dbReference type="InterPro" id="IPR003439">
    <property type="entry name" value="ABC_transporter-like_ATP-bd"/>
</dbReference>
<dbReference type="SMART" id="SM00382">
    <property type="entry name" value="AAA"/>
    <property type="match status" value="1"/>
</dbReference>
<gene>
    <name evidence="4" type="ORF">BegalDRAFT_0445</name>
</gene>
<evidence type="ECO:0000259" key="3">
    <source>
        <dbReference type="PROSITE" id="PS50893"/>
    </source>
</evidence>
<dbReference type="InterPro" id="IPR003593">
    <property type="entry name" value="AAA+_ATPase"/>
</dbReference>
<dbReference type="Gene3D" id="3.40.50.300">
    <property type="entry name" value="P-loop containing nucleotide triphosphate hydrolases"/>
    <property type="match status" value="1"/>
</dbReference>
<dbReference type="eggNOG" id="COG1136">
    <property type="taxonomic scope" value="Bacteria"/>
</dbReference>
<accession>I3CCM1</accession>
<dbReference type="GO" id="GO:0005524">
    <property type="term" value="F:ATP binding"/>
    <property type="evidence" value="ECO:0007669"/>
    <property type="project" value="UniProtKB-KW"/>
</dbReference>
<keyword evidence="1" id="KW-0547">Nucleotide-binding</keyword>
<dbReference type="PROSITE" id="PS00211">
    <property type="entry name" value="ABC_TRANSPORTER_1"/>
    <property type="match status" value="1"/>
</dbReference>
<keyword evidence="5" id="KW-1185">Reference proteome</keyword>
<sequence length="232" mass="25769">MLPLLYAESIALERGVREQRKIILRGGSTCSLIVRTGELVHLMGASGCGKSSLLWALARMRPMTEGKLFLNGIPSFEIPVNHWRAEVALLPQKNVVIAGTVEDNLLYPFKNFQIQQERLQSRQEYIPSPPDLRLAMQRVGLQDVALEREASSLSGGQQNRLTLVRVLLTKPQVLLADEPTAGLDDKSAKLVIDCLQHFCETGGAVILTSHVHHHLLQARKVVFEGHGLFQLN</sequence>
<dbReference type="AlphaFoldDB" id="I3CCM1"/>
<dbReference type="GO" id="GO:0016887">
    <property type="term" value="F:ATP hydrolysis activity"/>
    <property type="evidence" value="ECO:0007669"/>
    <property type="project" value="InterPro"/>
</dbReference>
<dbReference type="Pfam" id="PF00005">
    <property type="entry name" value="ABC_tran"/>
    <property type="match status" value="1"/>
</dbReference>
<dbReference type="EMBL" id="JH600070">
    <property type="protein sequence ID" value="EIJ41364.1"/>
    <property type="molecule type" value="Genomic_DNA"/>
</dbReference>
<dbReference type="PANTHER" id="PTHR43119:SF1">
    <property type="entry name" value="ABC TRANSPORTER DOMAIN-CONTAINING PROTEIN"/>
    <property type="match status" value="1"/>
</dbReference>
<organism evidence="4 5">
    <name type="scientific">Beggiatoa alba B18LD</name>
    <dbReference type="NCBI Taxonomy" id="395493"/>
    <lineage>
        <taxon>Bacteria</taxon>
        <taxon>Pseudomonadati</taxon>
        <taxon>Pseudomonadota</taxon>
        <taxon>Gammaproteobacteria</taxon>
        <taxon>Thiotrichales</taxon>
        <taxon>Thiotrichaceae</taxon>
        <taxon>Beggiatoa</taxon>
    </lineage>
</organism>
<feature type="domain" description="ABC transporter" evidence="3">
    <location>
        <begin position="5"/>
        <end position="231"/>
    </location>
</feature>
<proteinExistence type="predicted"/>
<dbReference type="InterPro" id="IPR017871">
    <property type="entry name" value="ABC_transporter-like_CS"/>
</dbReference>
<evidence type="ECO:0000256" key="1">
    <source>
        <dbReference type="ARBA" id="ARBA00022741"/>
    </source>
</evidence>
<dbReference type="SUPFAM" id="SSF52540">
    <property type="entry name" value="P-loop containing nucleoside triphosphate hydrolases"/>
    <property type="match status" value="1"/>
</dbReference>
<dbReference type="PROSITE" id="PS50893">
    <property type="entry name" value="ABC_TRANSPORTER_2"/>
    <property type="match status" value="1"/>
</dbReference>
<dbReference type="STRING" id="395493.BegalDRAFT_0445"/>
<protein>
    <submittedName>
        <fullName evidence="4">ABC-type antimicrobial peptide transport system, ATPase component</fullName>
    </submittedName>
</protein>
<dbReference type="Proteomes" id="UP000005744">
    <property type="component" value="Unassembled WGS sequence"/>
</dbReference>
<evidence type="ECO:0000313" key="4">
    <source>
        <dbReference type="EMBL" id="EIJ41364.1"/>
    </source>
</evidence>